<comment type="cofactor">
    <cofactor evidence="1">
        <name>Mg(2+)</name>
        <dbReference type="ChEBI" id="CHEBI:18420"/>
    </cofactor>
</comment>
<dbReference type="SUPFAM" id="SSF55811">
    <property type="entry name" value="Nudix"/>
    <property type="match status" value="1"/>
</dbReference>
<dbReference type="RefSeq" id="WP_249100752.1">
    <property type="nucleotide sequence ID" value="NZ_JAMAST010000007.1"/>
</dbReference>
<gene>
    <name evidence="5" type="ORF">M3N64_07965</name>
</gene>
<dbReference type="InterPro" id="IPR020084">
    <property type="entry name" value="NUDIX_hydrolase_CS"/>
</dbReference>
<dbReference type="InterPro" id="IPR000086">
    <property type="entry name" value="NUDIX_hydrolase_dom"/>
</dbReference>
<keyword evidence="6" id="KW-1185">Reference proteome</keyword>
<name>A0ABT0MAI6_9BACL</name>
<accession>A0ABT0MAI6</accession>
<evidence type="ECO:0000256" key="2">
    <source>
        <dbReference type="ARBA" id="ARBA00022801"/>
    </source>
</evidence>
<protein>
    <submittedName>
        <fullName evidence="5">NUDIX domain-containing protein</fullName>
    </submittedName>
</protein>
<feature type="domain" description="Nudix hydrolase" evidence="4">
    <location>
        <begin position="15"/>
        <end position="149"/>
    </location>
</feature>
<evidence type="ECO:0000313" key="6">
    <source>
        <dbReference type="Proteomes" id="UP001203004"/>
    </source>
</evidence>
<dbReference type="PROSITE" id="PS00893">
    <property type="entry name" value="NUDIX_BOX"/>
    <property type="match status" value="1"/>
</dbReference>
<dbReference type="PANTHER" id="PTHR43046:SF2">
    <property type="entry name" value="8-OXO-DGTP DIPHOSPHATASE-RELATED"/>
    <property type="match status" value="1"/>
</dbReference>
<comment type="caution">
    <text evidence="5">The sequence shown here is derived from an EMBL/GenBank/DDBJ whole genome shotgun (WGS) entry which is preliminary data.</text>
</comment>
<sequence length="151" mass="16950">MGYIQELRSKIGHDPVILVGAVALIHDETGAVLLQKRTYPRGSWGIPGGLMELGESAEETVVREFQEEAGILIGNLQLFQVYSGAQVPSIAKNGDLYYPVTIAYEAELLSAEWQIDPEESAGFEFRTKEKVPKRLLRNHGKILMDYFERLK</sequence>
<proteinExistence type="inferred from homology"/>
<dbReference type="PROSITE" id="PS51462">
    <property type="entry name" value="NUDIX"/>
    <property type="match status" value="1"/>
</dbReference>
<comment type="similarity">
    <text evidence="3">Belongs to the Nudix hydrolase family.</text>
</comment>
<organism evidence="5 6">
    <name type="scientific">Sporolactobacillus mangiferae</name>
    <dbReference type="NCBI Taxonomy" id="2940498"/>
    <lineage>
        <taxon>Bacteria</taxon>
        <taxon>Bacillati</taxon>
        <taxon>Bacillota</taxon>
        <taxon>Bacilli</taxon>
        <taxon>Bacillales</taxon>
        <taxon>Sporolactobacillaceae</taxon>
        <taxon>Sporolactobacillus</taxon>
    </lineage>
</organism>
<evidence type="ECO:0000313" key="5">
    <source>
        <dbReference type="EMBL" id="MCL1631886.1"/>
    </source>
</evidence>
<evidence type="ECO:0000256" key="3">
    <source>
        <dbReference type="RuleBase" id="RU003476"/>
    </source>
</evidence>
<dbReference type="EMBL" id="JAMAST010000007">
    <property type="protein sequence ID" value="MCL1631886.1"/>
    <property type="molecule type" value="Genomic_DNA"/>
</dbReference>
<dbReference type="CDD" id="cd04677">
    <property type="entry name" value="NUDIX_Hydrolase"/>
    <property type="match status" value="1"/>
</dbReference>
<dbReference type="PRINTS" id="PR00502">
    <property type="entry name" value="NUDIXFAMILY"/>
</dbReference>
<dbReference type="Pfam" id="PF00293">
    <property type="entry name" value="NUDIX"/>
    <property type="match status" value="1"/>
</dbReference>
<reference evidence="5 6" key="1">
    <citation type="submission" date="2022-05" db="EMBL/GenBank/DDBJ databases">
        <title>Sporolactobacillus sp nov CPB3-1, isolated from tree bark (Mangifera indica L.).</title>
        <authorList>
            <person name="Phuengjayaem S."/>
            <person name="Tanasupawat S."/>
        </authorList>
    </citation>
    <scope>NUCLEOTIDE SEQUENCE [LARGE SCALE GENOMIC DNA]</scope>
    <source>
        <strain evidence="5 6">CPB3-1</strain>
    </source>
</reference>
<keyword evidence="2 3" id="KW-0378">Hydrolase</keyword>
<dbReference type="InterPro" id="IPR015797">
    <property type="entry name" value="NUDIX_hydrolase-like_dom_sf"/>
</dbReference>
<evidence type="ECO:0000259" key="4">
    <source>
        <dbReference type="PROSITE" id="PS51462"/>
    </source>
</evidence>
<dbReference type="Gene3D" id="3.90.79.10">
    <property type="entry name" value="Nucleoside Triphosphate Pyrophosphohydrolase"/>
    <property type="match status" value="1"/>
</dbReference>
<dbReference type="PANTHER" id="PTHR43046">
    <property type="entry name" value="GDP-MANNOSE MANNOSYL HYDROLASE"/>
    <property type="match status" value="1"/>
</dbReference>
<evidence type="ECO:0000256" key="1">
    <source>
        <dbReference type="ARBA" id="ARBA00001946"/>
    </source>
</evidence>
<dbReference type="Proteomes" id="UP001203004">
    <property type="component" value="Unassembled WGS sequence"/>
</dbReference>
<dbReference type="InterPro" id="IPR020476">
    <property type="entry name" value="Nudix_hydrolase"/>
</dbReference>